<keyword evidence="1" id="KW-0472">Membrane</keyword>
<evidence type="ECO:0008006" key="4">
    <source>
        <dbReference type="Google" id="ProtNLM"/>
    </source>
</evidence>
<evidence type="ECO:0000313" key="3">
    <source>
        <dbReference type="Proteomes" id="UP000444960"/>
    </source>
</evidence>
<accession>A0A7I9V3T6</accession>
<keyword evidence="1" id="KW-1133">Transmembrane helix</keyword>
<name>A0A7I9V3T6_9ACTN</name>
<comment type="caution">
    <text evidence="2">The sequence shown here is derived from an EMBL/GenBank/DDBJ whole genome shotgun (WGS) entry which is preliminary data.</text>
</comment>
<evidence type="ECO:0000256" key="1">
    <source>
        <dbReference type="SAM" id="Phobius"/>
    </source>
</evidence>
<keyword evidence="1" id="KW-0812">Transmembrane</keyword>
<dbReference type="Proteomes" id="UP000444960">
    <property type="component" value="Unassembled WGS sequence"/>
</dbReference>
<dbReference type="EMBL" id="BJOV01000001">
    <property type="protein sequence ID" value="GED99689.1"/>
    <property type="molecule type" value="Genomic_DNA"/>
</dbReference>
<keyword evidence="3" id="KW-1185">Reference proteome</keyword>
<proteinExistence type="predicted"/>
<organism evidence="2 3">
    <name type="scientific">Gordonia spumicola</name>
    <dbReference type="NCBI Taxonomy" id="589161"/>
    <lineage>
        <taxon>Bacteria</taxon>
        <taxon>Bacillati</taxon>
        <taxon>Actinomycetota</taxon>
        <taxon>Actinomycetes</taxon>
        <taxon>Mycobacteriales</taxon>
        <taxon>Gordoniaceae</taxon>
        <taxon>Gordonia</taxon>
    </lineage>
</organism>
<dbReference type="RefSeq" id="WP_161893658.1">
    <property type="nucleotide sequence ID" value="NZ_BJOV01000001.1"/>
</dbReference>
<feature type="transmembrane region" description="Helical" evidence="1">
    <location>
        <begin position="50"/>
        <end position="70"/>
    </location>
</feature>
<dbReference type="AlphaFoldDB" id="A0A7I9V3T6"/>
<reference evidence="3" key="1">
    <citation type="submission" date="2019-06" db="EMBL/GenBank/DDBJ databases">
        <title>Gordonia isolated from sludge of a wastewater treatment plant.</title>
        <authorList>
            <person name="Tamura T."/>
            <person name="Aoyama K."/>
            <person name="Kang Y."/>
            <person name="Saito S."/>
            <person name="Akiyama N."/>
            <person name="Yazawa K."/>
            <person name="Gonoi T."/>
            <person name="Mikami Y."/>
        </authorList>
    </citation>
    <scope>NUCLEOTIDE SEQUENCE [LARGE SCALE GENOMIC DNA]</scope>
    <source>
        <strain evidence="3">NBRC 107696</strain>
    </source>
</reference>
<sequence>MDIITAITKVLAVGLILGAGLPALFALGMRAEAAGDGSIAGRPANPALKYLGYFLIGLAAVVIVVGILWITRQTLNYYFDLKIFPDFAYKK</sequence>
<protein>
    <recommendedName>
        <fullName evidence="4">Transmembrane protein</fullName>
    </recommendedName>
</protein>
<evidence type="ECO:0000313" key="2">
    <source>
        <dbReference type="EMBL" id="GED99689.1"/>
    </source>
</evidence>
<gene>
    <name evidence="2" type="ORF">nbrc107696_01360</name>
</gene>